<evidence type="ECO:0000313" key="3">
    <source>
        <dbReference type="Proteomes" id="UP000590412"/>
    </source>
</evidence>
<evidence type="ECO:0000313" key="2">
    <source>
        <dbReference type="EMBL" id="KAF6058464.1"/>
    </source>
</evidence>
<sequence length="275" mass="31216">MARSKRLTLHQIYSDDVPPLADSTWQQLPKPKHKSQRQLKAKAHNAIEVFRGKHAGLMEERPVRAMPMSQIENPTIPSVQTIDHPVVPSPTPVATLRATRLPTIRTLLSKVGETHPITTAQSVFDMCSFYNKPYSLVSEFKGYIPGNQQLSRSQFKSVFEAQHCIAEQTYPSEDVKKVAIESLLNSEGEISPIDHALTYLREATDIVCESFGAQYDPPNNYEQSYRSDSAQSNTQRRQLPVSHHHHRTTARETRHPDAVFDAMDLLHCEKPLYLH</sequence>
<organism evidence="2 3">
    <name type="scientific">Candida parapsilosis</name>
    <name type="common">Yeast</name>
    <dbReference type="NCBI Taxonomy" id="5480"/>
    <lineage>
        <taxon>Eukaryota</taxon>
        <taxon>Fungi</taxon>
        <taxon>Dikarya</taxon>
        <taxon>Ascomycota</taxon>
        <taxon>Saccharomycotina</taxon>
        <taxon>Pichiomycetes</taxon>
        <taxon>Debaryomycetaceae</taxon>
        <taxon>Candida/Lodderomyces clade</taxon>
        <taxon>Candida</taxon>
    </lineage>
</organism>
<dbReference type="Proteomes" id="UP000590412">
    <property type="component" value="Unassembled WGS sequence"/>
</dbReference>
<protein>
    <submittedName>
        <fullName evidence="2">Uncharacterized protein</fullName>
    </submittedName>
</protein>
<dbReference type="OrthoDB" id="4026002at2759"/>
<proteinExistence type="predicted"/>
<dbReference type="EMBL" id="JABWAB010000001">
    <property type="protein sequence ID" value="KAF6058464.1"/>
    <property type="molecule type" value="Genomic_DNA"/>
</dbReference>
<comment type="caution">
    <text evidence="2">The sequence shown here is derived from an EMBL/GenBank/DDBJ whole genome shotgun (WGS) entry which is preliminary data.</text>
</comment>
<accession>A0A8X7NRU9</accession>
<name>A0A8X7NRU9_CANPA</name>
<feature type="compositionally biased region" description="Polar residues" evidence="1">
    <location>
        <begin position="220"/>
        <end position="237"/>
    </location>
</feature>
<gene>
    <name evidence="2" type="ORF">FOB60_000046</name>
</gene>
<dbReference type="AlphaFoldDB" id="A0A8X7NRU9"/>
<reference evidence="2" key="1">
    <citation type="submission" date="2020-03" db="EMBL/GenBank/DDBJ databases">
        <title>FDA dAtabase for Regulatory Grade micrObial Sequences (FDA-ARGOS): Supporting development and validation of Infectious Disease Dx tests.</title>
        <authorList>
            <person name="Campos J."/>
            <person name="Goldberg B."/>
            <person name="Tallon L."/>
            <person name="Sadzewicz L."/>
            <person name="Vavikolanu K."/>
            <person name="Mehta A."/>
            <person name="Aluvathingal J."/>
            <person name="Nadendla S."/>
            <person name="Nandy P."/>
            <person name="Geyer C."/>
            <person name="Yan Y."/>
            <person name="Sichtig H."/>
        </authorList>
    </citation>
    <scope>NUCLEOTIDE SEQUENCE [LARGE SCALE GENOMIC DNA]</scope>
    <source>
        <strain evidence="2">FDAARGOS_652</strain>
    </source>
</reference>
<evidence type="ECO:0000256" key="1">
    <source>
        <dbReference type="SAM" id="MobiDB-lite"/>
    </source>
</evidence>
<feature type="region of interest" description="Disordered" evidence="1">
    <location>
        <begin position="219"/>
        <end position="255"/>
    </location>
</feature>